<keyword evidence="1" id="KW-0614">Plasmid</keyword>
<protein>
    <submittedName>
        <fullName evidence="1">Uncharacterized protein</fullName>
    </submittedName>
</protein>
<dbReference type="EMBL" id="CP016702">
    <property type="protein sequence ID" value="ARD97619.1"/>
    <property type="molecule type" value="Genomic_DNA"/>
</dbReference>
<geneLocation type="plasmid" evidence="2">
    <name>p275d</name>
</geneLocation>
<evidence type="ECO:0000313" key="2">
    <source>
        <dbReference type="Proteomes" id="UP000192085"/>
    </source>
</evidence>
<organism evidence="1 2">
    <name type="scientific">Lactococcus lactis subsp. lactis</name>
    <name type="common">Streptococcus lactis</name>
    <dbReference type="NCBI Taxonomy" id="1360"/>
    <lineage>
        <taxon>Bacteria</taxon>
        <taxon>Bacillati</taxon>
        <taxon>Bacillota</taxon>
        <taxon>Bacilli</taxon>
        <taxon>Lactobacillales</taxon>
        <taxon>Streptococcaceae</taxon>
        <taxon>Lactococcus</taxon>
    </lineage>
</organism>
<reference evidence="1 2" key="1">
    <citation type="journal article" date="2017" name="BMC Genomics">
        <title>Comparative and functional genomics of the Lactococcus lactis taxon; insights into evolution and niche adaptation.</title>
        <authorList>
            <person name="Kelleher P."/>
            <person name="Bottacini F."/>
            <person name="Mahony J."/>
            <person name="Kilcawley K.N."/>
            <person name="van Sinderen D."/>
        </authorList>
    </citation>
    <scope>NUCLEOTIDE SEQUENCE [LARGE SCALE GENOMIC DNA]</scope>
    <source>
        <strain evidence="1 2">275</strain>
        <plasmid evidence="2">p275d</plasmid>
    </source>
</reference>
<dbReference type="RefSeq" id="WP_153040041.1">
    <property type="nucleotide sequence ID" value="NZ_CP016702.1"/>
</dbReference>
<accession>A0A1V0NCH7</accession>
<sequence length="246" mass="29518">MLNSPKKINVTEIMHPFSAYFECFQYKGSTKDNYQYKKFFKDRVGRLRTNFIEIDSNQALVIKNTKQFIKNFIPKRTGNLSHGDPSDMNFCSNGMFLDFEETNFNDLRVDFAIIFWSLFLGGAYLFPKYEIQKYVHHKRVYQNQIIKNKFGMIEAILVRKQRIELIDCIVDKFKENLILYKYKNLENSIFYLLVFRMFSVIEFSFLDKDDRIFLTSILKELIIKLEESHDIFITLKQINHSFFRSE</sequence>
<evidence type="ECO:0000313" key="1">
    <source>
        <dbReference type="EMBL" id="ARD97619.1"/>
    </source>
</evidence>
<dbReference type="Proteomes" id="UP000192085">
    <property type="component" value="Plasmid p275D"/>
</dbReference>
<gene>
    <name evidence="1" type="ORF">LL275_pD41</name>
</gene>
<proteinExistence type="predicted"/>
<dbReference type="AlphaFoldDB" id="A0A1V0NCH7"/>
<name>A0A1V0NCH7_LACLL</name>